<feature type="domain" description="Imm-5-like" evidence="1">
    <location>
        <begin position="32"/>
        <end position="157"/>
    </location>
</feature>
<accession>A0A9X5GU83</accession>
<dbReference type="Pfam" id="PF21805">
    <property type="entry name" value="Imm5_like"/>
    <property type="match status" value="1"/>
</dbReference>
<evidence type="ECO:0000313" key="3">
    <source>
        <dbReference type="Proteomes" id="UP001154420"/>
    </source>
</evidence>
<dbReference type="RefSeq" id="WP_160561601.1">
    <property type="nucleotide sequence ID" value="NZ_QZDT01000043.1"/>
</dbReference>
<comment type="caution">
    <text evidence="2">The sequence shown here is derived from an EMBL/GenBank/DDBJ whole genome shotgun (WGS) entry which is preliminary data.</text>
</comment>
<dbReference type="OrthoDB" id="166981at2"/>
<sequence length="180" mass="21228">MQWIDEVGIRIKRNNQVLFAKDSEYLQDLIDLFQNQDHKVIALWAFDFAAESISKLEEKYPEEIRPRNALIAAQEWSAGKMKMRLAQRKILDCHAFTKEIDCKEDIAHCHAIGQACAVVHTAKHAIGYPIYDLTAIIYRLGIDNCIESVEKRKQEYIDRLFYWREHFGDYKDDWADFMLK</sequence>
<dbReference type="EMBL" id="QZDT01000043">
    <property type="protein sequence ID" value="NBJ94585.1"/>
    <property type="molecule type" value="Genomic_DNA"/>
</dbReference>
<name>A0A9X5GU83_9FIRM</name>
<organism evidence="2 3">
    <name type="scientific">Parablautia muri</name>
    <dbReference type="NCBI Taxonomy" id="2320879"/>
    <lineage>
        <taxon>Bacteria</taxon>
        <taxon>Bacillati</taxon>
        <taxon>Bacillota</taxon>
        <taxon>Clostridia</taxon>
        <taxon>Lachnospirales</taxon>
        <taxon>Lachnospiraceae</taxon>
        <taxon>Parablautia</taxon>
    </lineage>
</organism>
<evidence type="ECO:0000313" key="2">
    <source>
        <dbReference type="EMBL" id="NBJ94585.1"/>
    </source>
</evidence>
<dbReference type="InterPro" id="IPR048667">
    <property type="entry name" value="Imm5-like"/>
</dbReference>
<gene>
    <name evidence="2" type="ORF">D5281_18885</name>
</gene>
<keyword evidence="3" id="KW-1185">Reference proteome</keyword>
<protein>
    <recommendedName>
        <fullName evidence="1">Imm-5-like domain-containing protein</fullName>
    </recommendedName>
</protein>
<reference evidence="2" key="1">
    <citation type="submission" date="2018-09" db="EMBL/GenBank/DDBJ databases">
        <title>Murine metabolic-syndrome-specific gut microbial biobank.</title>
        <authorList>
            <person name="Liu C."/>
        </authorList>
    </citation>
    <scope>NUCLEOTIDE SEQUENCE</scope>
    <source>
        <strain evidence="2">D42-62</strain>
    </source>
</reference>
<proteinExistence type="predicted"/>
<dbReference type="AlphaFoldDB" id="A0A9X5GU83"/>
<dbReference type="Proteomes" id="UP001154420">
    <property type="component" value="Unassembled WGS sequence"/>
</dbReference>
<evidence type="ECO:0000259" key="1">
    <source>
        <dbReference type="Pfam" id="PF21805"/>
    </source>
</evidence>